<keyword evidence="1" id="KW-0732">Signal</keyword>
<dbReference type="STRING" id="1798474.A2118_03530"/>
<dbReference type="AlphaFoldDB" id="A0A1F6BWM0"/>
<feature type="chain" id="PRO_5009523163" evidence="1">
    <location>
        <begin position="19"/>
        <end position="100"/>
    </location>
</feature>
<name>A0A1F6BWM0_9BACT</name>
<feature type="signal peptide" evidence="1">
    <location>
        <begin position="1"/>
        <end position="18"/>
    </location>
</feature>
<sequence length="100" mass="10511">MLIVAVGFGLLFAVPAFAADMPMVLMAPDGHIITTKEAATIQKASDECHARISGSIPSLTTAAKNGDVKARAAITAVCTYYILRFFGLDVGDLTVDPPEE</sequence>
<dbReference type="EMBL" id="MFKN01000004">
    <property type="protein sequence ID" value="OGG41223.1"/>
    <property type="molecule type" value="Genomic_DNA"/>
</dbReference>
<dbReference type="Proteomes" id="UP000179014">
    <property type="component" value="Unassembled WGS sequence"/>
</dbReference>
<evidence type="ECO:0000313" key="3">
    <source>
        <dbReference type="Proteomes" id="UP000179014"/>
    </source>
</evidence>
<proteinExistence type="predicted"/>
<accession>A0A1F6BWM0</accession>
<organism evidence="2 3">
    <name type="scientific">Candidatus Kaiserbacteria bacterium GWA2_50_9</name>
    <dbReference type="NCBI Taxonomy" id="1798474"/>
    <lineage>
        <taxon>Bacteria</taxon>
        <taxon>Candidatus Kaiseribacteriota</taxon>
    </lineage>
</organism>
<reference evidence="2 3" key="1">
    <citation type="journal article" date="2016" name="Nat. Commun.">
        <title>Thousands of microbial genomes shed light on interconnected biogeochemical processes in an aquifer system.</title>
        <authorList>
            <person name="Anantharaman K."/>
            <person name="Brown C.T."/>
            <person name="Hug L.A."/>
            <person name="Sharon I."/>
            <person name="Castelle C.J."/>
            <person name="Probst A.J."/>
            <person name="Thomas B.C."/>
            <person name="Singh A."/>
            <person name="Wilkins M.J."/>
            <person name="Karaoz U."/>
            <person name="Brodie E.L."/>
            <person name="Williams K.H."/>
            <person name="Hubbard S.S."/>
            <person name="Banfield J.F."/>
        </authorList>
    </citation>
    <scope>NUCLEOTIDE SEQUENCE [LARGE SCALE GENOMIC DNA]</scope>
</reference>
<protein>
    <submittedName>
        <fullName evidence="2">Uncharacterized protein</fullName>
    </submittedName>
</protein>
<gene>
    <name evidence="2" type="ORF">A2118_03530</name>
</gene>
<evidence type="ECO:0000313" key="2">
    <source>
        <dbReference type="EMBL" id="OGG41223.1"/>
    </source>
</evidence>
<comment type="caution">
    <text evidence="2">The sequence shown here is derived from an EMBL/GenBank/DDBJ whole genome shotgun (WGS) entry which is preliminary data.</text>
</comment>
<evidence type="ECO:0000256" key="1">
    <source>
        <dbReference type="SAM" id="SignalP"/>
    </source>
</evidence>